<evidence type="ECO:0000256" key="5">
    <source>
        <dbReference type="ARBA" id="ARBA00022833"/>
    </source>
</evidence>
<evidence type="ECO:0000256" key="3">
    <source>
        <dbReference type="ARBA" id="ARBA00022723"/>
    </source>
</evidence>
<evidence type="ECO:0000256" key="7">
    <source>
        <dbReference type="PROSITE-ProRule" id="PRU00175"/>
    </source>
</evidence>
<dbReference type="Gene3D" id="3.30.40.10">
    <property type="entry name" value="Zinc/RING finger domain, C3HC4 (zinc finger)"/>
    <property type="match status" value="1"/>
</dbReference>
<dbReference type="SUPFAM" id="SSF57850">
    <property type="entry name" value="RING/U-box"/>
    <property type="match status" value="1"/>
</dbReference>
<keyword evidence="8" id="KW-0472">Membrane</keyword>
<evidence type="ECO:0000256" key="1">
    <source>
        <dbReference type="ARBA" id="ARBA00000900"/>
    </source>
</evidence>
<evidence type="ECO:0000256" key="8">
    <source>
        <dbReference type="SAM" id="Phobius"/>
    </source>
</evidence>
<comment type="catalytic activity">
    <reaction evidence="1">
        <text>S-ubiquitinyl-[E2 ubiquitin-conjugating enzyme]-L-cysteine + [acceptor protein]-L-lysine = [E2 ubiquitin-conjugating enzyme]-L-cysteine + N(6)-ubiquitinyl-[acceptor protein]-L-lysine.</text>
        <dbReference type="EC" id="2.3.2.27"/>
    </reaction>
</comment>
<dbReference type="PANTHER" id="PTHR14155">
    <property type="entry name" value="RING FINGER DOMAIN-CONTAINING"/>
    <property type="match status" value="1"/>
</dbReference>
<dbReference type="InterPro" id="IPR053238">
    <property type="entry name" value="RING-H2_zinc_finger"/>
</dbReference>
<organism evidence="10 11">
    <name type="scientific">Carex littledalei</name>
    <dbReference type="NCBI Taxonomy" id="544730"/>
    <lineage>
        <taxon>Eukaryota</taxon>
        <taxon>Viridiplantae</taxon>
        <taxon>Streptophyta</taxon>
        <taxon>Embryophyta</taxon>
        <taxon>Tracheophyta</taxon>
        <taxon>Spermatophyta</taxon>
        <taxon>Magnoliopsida</taxon>
        <taxon>Liliopsida</taxon>
        <taxon>Poales</taxon>
        <taxon>Cyperaceae</taxon>
        <taxon>Cyperoideae</taxon>
        <taxon>Cariceae</taxon>
        <taxon>Carex</taxon>
        <taxon>Carex subgen. Euthyceras</taxon>
    </lineage>
</organism>
<keyword evidence="4 7" id="KW-0863">Zinc-finger</keyword>
<keyword evidence="8" id="KW-1133">Transmembrane helix</keyword>
<keyword evidence="3" id="KW-0479">Metal-binding</keyword>
<proteinExistence type="inferred from homology"/>
<dbReference type="AlphaFoldDB" id="A0A833QG02"/>
<dbReference type="InterPro" id="IPR001841">
    <property type="entry name" value="Znf_RING"/>
</dbReference>
<accession>A0A833QG02</accession>
<feature type="domain" description="RING-type" evidence="9">
    <location>
        <begin position="105"/>
        <end position="146"/>
    </location>
</feature>
<dbReference type="PROSITE" id="PS50089">
    <property type="entry name" value="ZF_RING_2"/>
    <property type="match status" value="1"/>
</dbReference>
<protein>
    <recommendedName>
        <fullName evidence="2">RING-type E3 ubiquitin transferase</fullName>
        <ecNumber evidence="2">2.3.2.27</ecNumber>
    </recommendedName>
</protein>
<comment type="similarity">
    <text evidence="6">Belongs to the RING-type zinc finger family. ATL subfamily.</text>
</comment>
<name>A0A833QG02_9POAL</name>
<dbReference type="PANTHER" id="PTHR14155:SF627">
    <property type="entry name" value="OS06G0192800 PROTEIN"/>
    <property type="match status" value="1"/>
</dbReference>
<evidence type="ECO:0000313" key="11">
    <source>
        <dbReference type="Proteomes" id="UP000623129"/>
    </source>
</evidence>
<reference evidence="10" key="1">
    <citation type="submission" date="2020-01" db="EMBL/GenBank/DDBJ databases">
        <title>Genome sequence of Kobresia littledalei, the first chromosome-level genome in the family Cyperaceae.</title>
        <authorList>
            <person name="Qu G."/>
        </authorList>
    </citation>
    <scope>NUCLEOTIDE SEQUENCE</scope>
    <source>
        <strain evidence="10">C.B.Clarke</strain>
        <tissue evidence="10">Leaf</tissue>
    </source>
</reference>
<dbReference type="InterPro" id="IPR013083">
    <property type="entry name" value="Znf_RING/FYVE/PHD"/>
</dbReference>
<keyword evidence="11" id="KW-1185">Reference proteome</keyword>
<gene>
    <name evidence="10" type="ORF">FCM35_KLT21905</name>
</gene>
<evidence type="ECO:0000313" key="10">
    <source>
        <dbReference type="EMBL" id="KAF3319836.1"/>
    </source>
</evidence>
<comment type="caution">
    <text evidence="10">The sequence shown here is derived from an EMBL/GenBank/DDBJ whole genome shotgun (WGS) entry which is preliminary data.</text>
</comment>
<dbReference type="OrthoDB" id="634697at2759"/>
<evidence type="ECO:0000259" key="9">
    <source>
        <dbReference type="PROSITE" id="PS50089"/>
    </source>
</evidence>
<dbReference type="Pfam" id="PF13639">
    <property type="entry name" value="zf-RING_2"/>
    <property type="match status" value="1"/>
</dbReference>
<sequence length="164" mass="17932">MALSIFAGLGVDIGVVGGIIFIVFFTLFIISRLLCLIKKYRINCKVKRQVLPRRNVNTRARTTVATHLSQAIVPEPREPPKTTNAATGASISASTYHESERVEKCVSCVCPLQKGDMVLRLPACDHLLHDFCIGPWFFVNSICPGCGEKVNGQFTVRVGRGGTV</sequence>
<keyword evidence="5" id="KW-0862">Zinc</keyword>
<evidence type="ECO:0000256" key="6">
    <source>
        <dbReference type="ARBA" id="ARBA00024209"/>
    </source>
</evidence>
<dbReference type="GO" id="GO:0008270">
    <property type="term" value="F:zinc ion binding"/>
    <property type="evidence" value="ECO:0007669"/>
    <property type="project" value="UniProtKB-KW"/>
</dbReference>
<dbReference type="EC" id="2.3.2.27" evidence="2"/>
<dbReference type="GO" id="GO:0061630">
    <property type="term" value="F:ubiquitin protein ligase activity"/>
    <property type="evidence" value="ECO:0007669"/>
    <property type="project" value="UniProtKB-EC"/>
</dbReference>
<dbReference type="Proteomes" id="UP000623129">
    <property type="component" value="Unassembled WGS sequence"/>
</dbReference>
<dbReference type="EMBL" id="SWLB01000199">
    <property type="protein sequence ID" value="KAF3319836.1"/>
    <property type="molecule type" value="Genomic_DNA"/>
</dbReference>
<keyword evidence="8" id="KW-0812">Transmembrane</keyword>
<feature type="transmembrane region" description="Helical" evidence="8">
    <location>
        <begin position="6"/>
        <end position="30"/>
    </location>
</feature>
<evidence type="ECO:0000256" key="2">
    <source>
        <dbReference type="ARBA" id="ARBA00012483"/>
    </source>
</evidence>
<evidence type="ECO:0000256" key="4">
    <source>
        <dbReference type="ARBA" id="ARBA00022771"/>
    </source>
</evidence>